<evidence type="ECO:0000256" key="1">
    <source>
        <dbReference type="ARBA" id="ARBA00003999"/>
    </source>
</evidence>
<dbReference type="Gene3D" id="3.40.50.360">
    <property type="match status" value="1"/>
</dbReference>
<reference evidence="5 6" key="1">
    <citation type="submission" date="2015-01" db="EMBL/GenBank/DDBJ databases">
        <title>Draft genome sequence of Leucobacter komagatae strain VKM ST2845.</title>
        <authorList>
            <person name="Karlyshev A.V."/>
            <person name="Kudryashova E.B."/>
        </authorList>
    </citation>
    <scope>NUCLEOTIDE SEQUENCE [LARGE SCALE GENOMIC DNA]</scope>
    <source>
        <strain evidence="5 6">VKM ST2845</strain>
    </source>
</reference>
<dbReference type="InterPro" id="IPR029039">
    <property type="entry name" value="Flavoprotein-like_sf"/>
</dbReference>
<dbReference type="InterPro" id="IPR004465">
    <property type="entry name" value="RNR_NrdI"/>
</dbReference>
<dbReference type="EMBL" id="JXSQ01000027">
    <property type="protein sequence ID" value="KIP51648.1"/>
    <property type="molecule type" value="Genomic_DNA"/>
</dbReference>
<evidence type="ECO:0000256" key="3">
    <source>
        <dbReference type="ARBA" id="ARBA00020129"/>
    </source>
</evidence>
<sequence>MPARELTHTESPDLVYFSSVSENTRRFVERLERDAVRIPLRPRLEPMIRVSRPFVLVVPTYGGGERSGAVPRQTATFLNDQVNRSLLRGVITAGNTNFGEHYCIAGPIIASKCNVPELYRFELLGTERDVEQVMTGLTRFWAMVTTAAAETRKTA</sequence>
<dbReference type="PIRSF" id="PIRSF005087">
    <property type="entry name" value="NrdI"/>
    <property type="match status" value="1"/>
</dbReference>
<protein>
    <recommendedName>
        <fullName evidence="3 4">Protein NrdI</fullName>
    </recommendedName>
</protein>
<organism evidence="5 6">
    <name type="scientific">Leucobacter komagatae</name>
    <dbReference type="NCBI Taxonomy" id="55969"/>
    <lineage>
        <taxon>Bacteria</taxon>
        <taxon>Bacillati</taxon>
        <taxon>Actinomycetota</taxon>
        <taxon>Actinomycetes</taxon>
        <taxon>Micrococcales</taxon>
        <taxon>Microbacteriaceae</taxon>
        <taxon>Leucobacter</taxon>
    </lineage>
</organism>
<name>A0A0D0IQ89_9MICO</name>
<dbReference type="GO" id="GO:0010181">
    <property type="term" value="F:FMN binding"/>
    <property type="evidence" value="ECO:0007669"/>
    <property type="project" value="InterPro"/>
</dbReference>
<dbReference type="PANTHER" id="PTHR37297">
    <property type="entry name" value="PROTEIN NRDI"/>
    <property type="match status" value="1"/>
</dbReference>
<dbReference type="RefSeq" id="WP_232299797.1">
    <property type="nucleotide sequence ID" value="NZ_JXSQ01000027.1"/>
</dbReference>
<comment type="similarity">
    <text evidence="2 4">Belongs to the NrdI family.</text>
</comment>
<dbReference type="SUPFAM" id="SSF52218">
    <property type="entry name" value="Flavoproteins"/>
    <property type="match status" value="1"/>
</dbReference>
<dbReference type="Proteomes" id="UP000032120">
    <property type="component" value="Unassembled WGS sequence"/>
</dbReference>
<evidence type="ECO:0000256" key="4">
    <source>
        <dbReference type="HAMAP-Rule" id="MF_00128"/>
    </source>
</evidence>
<evidence type="ECO:0000256" key="2">
    <source>
        <dbReference type="ARBA" id="ARBA00009942"/>
    </source>
</evidence>
<keyword evidence="6" id="KW-1185">Reference proteome</keyword>
<dbReference type="AlphaFoldDB" id="A0A0D0IQ89"/>
<evidence type="ECO:0000313" key="6">
    <source>
        <dbReference type="Proteomes" id="UP000032120"/>
    </source>
</evidence>
<gene>
    <name evidence="4" type="primary">nrdI</name>
    <name evidence="5" type="ORF">SD72_14100</name>
</gene>
<comment type="function">
    <text evidence="1 4">Probably involved in ribonucleotide reductase function.</text>
</comment>
<dbReference type="InterPro" id="IPR020852">
    <property type="entry name" value="RNR_Ib_NrdI_bac"/>
</dbReference>
<accession>A0A0D0IQ89</accession>
<dbReference type="HAMAP" id="MF_00128">
    <property type="entry name" value="NrdI"/>
    <property type="match status" value="1"/>
</dbReference>
<dbReference type="PANTHER" id="PTHR37297:SF1">
    <property type="entry name" value="PROTEIN NRDI"/>
    <property type="match status" value="1"/>
</dbReference>
<dbReference type="NCBIfam" id="TIGR00333">
    <property type="entry name" value="nrdI"/>
    <property type="match status" value="1"/>
</dbReference>
<dbReference type="Pfam" id="PF07972">
    <property type="entry name" value="Flavodoxin_NdrI"/>
    <property type="match status" value="1"/>
</dbReference>
<comment type="caution">
    <text evidence="5">The sequence shown here is derived from an EMBL/GenBank/DDBJ whole genome shotgun (WGS) entry which is preliminary data.</text>
</comment>
<evidence type="ECO:0000313" key="5">
    <source>
        <dbReference type="EMBL" id="KIP51648.1"/>
    </source>
</evidence>
<proteinExistence type="inferred from homology"/>